<dbReference type="GO" id="GO:0043171">
    <property type="term" value="P:peptide catabolic process"/>
    <property type="evidence" value="ECO:0007669"/>
    <property type="project" value="TreeGrafter"/>
</dbReference>
<dbReference type="SUPFAM" id="SSF55486">
    <property type="entry name" value="Metalloproteases ('zincins'), catalytic domain"/>
    <property type="match status" value="1"/>
</dbReference>
<dbReference type="EMBL" id="FO117608">
    <property type="protein sequence ID" value="CCG00453.1"/>
    <property type="molecule type" value="Genomic_DNA"/>
</dbReference>
<name>H6RHE2_9BACT</name>
<dbReference type="SUPFAM" id="SSF63737">
    <property type="entry name" value="Leukotriene A4 hydrolase N-terminal domain"/>
    <property type="match status" value="1"/>
</dbReference>
<dbReference type="InterPro" id="IPR027268">
    <property type="entry name" value="Peptidase_M4/M1_CTD_sf"/>
</dbReference>
<dbReference type="AlphaFoldDB" id="H6RHE2"/>
<evidence type="ECO:0000256" key="4">
    <source>
        <dbReference type="ARBA" id="ARBA00012564"/>
    </source>
</evidence>
<dbReference type="InterPro" id="IPR014782">
    <property type="entry name" value="Peptidase_M1_dom"/>
</dbReference>
<dbReference type="CDD" id="cd09603">
    <property type="entry name" value="M1_APN_like"/>
    <property type="match status" value="1"/>
</dbReference>
<dbReference type="Gene3D" id="1.10.390.10">
    <property type="entry name" value="Neutral Protease Domain 2"/>
    <property type="match status" value="1"/>
</dbReference>
<feature type="domain" description="Peptidase M1 membrane alanine aminopeptidase" evidence="12">
    <location>
        <begin position="291"/>
        <end position="446"/>
    </location>
</feature>
<dbReference type="GO" id="GO:0016020">
    <property type="term" value="C:membrane"/>
    <property type="evidence" value="ECO:0007669"/>
    <property type="project" value="TreeGrafter"/>
</dbReference>
<dbReference type="GO" id="GO:0016285">
    <property type="term" value="F:alanyl aminopeptidase activity"/>
    <property type="evidence" value="ECO:0007669"/>
    <property type="project" value="UniProtKB-EC"/>
</dbReference>
<reference evidence="13" key="1">
    <citation type="journal article" date="2012" name="Environ. Microbiol.">
        <title>Genomic content of uncultured Bacteroidetes from contrasting oceanic provinces in the North Atlantic Ocean.</title>
        <authorList>
            <person name="Gomez-Pereira P.R."/>
            <person name="Schuler M."/>
            <person name="Fuchs B.M."/>
            <person name="Bennke C."/>
            <person name="Teeling H."/>
            <person name="Waldmann J."/>
            <person name="Richter M."/>
            <person name="Barbe V."/>
            <person name="Bataille E."/>
            <person name="Glockner F.O."/>
            <person name="Amann R."/>
        </authorList>
    </citation>
    <scope>NUCLEOTIDE SEQUENCE</scope>
</reference>
<dbReference type="PRINTS" id="PR00756">
    <property type="entry name" value="ALADIPTASE"/>
</dbReference>
<dbReference type="InterPro" id="IPR042097">
    <property type="entry name" value="Aminopeptidase_N-like_N_sf"/>
</dbReference>
<dbReference type="GO" id="GO:0005737">
    <property type="term" value="C:cytoplasm"/>
    <property type="evidence" value="ECO:0007669"/>
    <property type="project" value="TreeGrafter"/>
</dbReference>
<accession>H6RHE2</accession>
<comment type="catalytic activity">
    <reaction evidence="1">
        <text>Release of an N-terminal amino acid, Xaa-|-Yaa- from a peptide, amide or arylamide. Xaa is preferably Ala, but may be most amino acids including Pro (slow action). When a terminal hydrophobic residue is followed by a prolyl residue, the two may be released as an intact Xaa-Pro dipeptide.</text>
        <dbReference type="EC" id="3.4.11.2"/>
    </reaction>
</comment>
<gene>
    <name evidence="13" type="ORF">VIS_S18DCB90017</name>
</gene>
<evidence type="ECO:0000256" key="9">
    <source>
        <dbReference type="ARBA" id="ARBA00022801"/>
    </source>
</evidence>
<organism evidence="13">
    <name type="scientific">uncultured Flavobacteriia bacterium</name>
    <dbReference type="NCBI Taxonomy" id="212695"/>
    <lineage>
        <taxon>Bacteria</taxon>
        <taxon>Pseudomonadati</taxon>
        <taxon>Bacteroidota</taxon>
        <taxon>Flavobacteriia</taxon>
        <taxon>environmental samples</taxon>
    </lineage>
</organism>
<keyword evidence="8" id="KW-0479">Metal-binding</keyword>
<evidence type="ECO:0000259" key="12">
    <source>
        <dbReference type="Pfam" id="PF01433"/>
    </source>
</evidence>
<dbReference type="InterPro" id="IPR026444">
    <property type="entry name" value="Secre_tail"/>
</dbReference>
<protein>
    <recommendedName>
        <fullName evidence="5">Aminopeptidase N</fullName>
        <ecNumber evidence="4">3.4.11.2</ecNumber>
    </recommendedName>
</protein>
<dbReference type="GO" id="GO:0008270">
    <property type="term" value="F:zinc ion binding"/>
    <property type="evidence" value="ECO:0007669"/>
    <property type="project" value="InterPro"/>
</dbReference>
<reference evidence="13" key="2">
    <citation type="submission" date="2012-02" db="EMBL/GenBank/DDBJ databases">
        <authorList>
            <person name="Genoscope - CEA"/>
        </authorList>
    </citation>
    <scope>NUCLEOTIDE SEQUENCE</scope>
</reference>
<proteinExistence type="inferred from homology"/>
<evidence type="ECO:0000256" key="2">
    <source>
        <dbReference type="ARBA" id="ARBA00001947"/>
    </source>
</evidence>
<sequence length="787" mass="87296">MGCTQDNPSLRVLPVDNYDMGPSIARSDSFDVVHYDLVLDVTDYSGQSMQALATIDFTVIQGGGTSMWWDLQGLTVDSVHWNGGAVPFEQSGPELHVDAPAPMTEGEAVVLQVWYGGQPNDDPYWGGVYYASDLIYNLGIGLTSIPPNFGKVWYPCFDNFVERATYTYHITSAGGRRAHNQGHLVEEVALGGDTIRTTWALDHPIPTHLSAMAVGPYVDHDYEHEGEYGTIPVRLTGKAGDINAMQAKFADLGFAIDALEYWWGPYAWERVGYVLTTDGALEIPTNIAYPQFMMQQSNFANGDLFAHELGHHWWGDLVAPTVHNHMWLKEGPAEYSSHLFAEWKDGHETFVDLVKDNQQFVLEECHVQDEGFHPLSPMPDEHIYGRHTYYKGASIMHNLRAYLGDEVFRQAGQDVIAARFDSHMDVADFEMLLEEATGEDLTPFFEAQALQPGFSTWVVDSMSTGPENGCYATTLHLHQKLRACSGFHENEPLDVTLWNAQWDTTLVHARVGGEFDQITFQHEEPFILVGLNADGRLNQGRLDHTFAVTEPTGLSNLPWVDMRVGCDNIPEGDSVLVRVEHHWAAPDQGPAAPYLESLSDTHFWVVEGTWEEGSDNAPLLDARINYVGNDDTDLDAGLYGDTEEGAFLAWRPRAGSTWVQYSDYDWQAGSLANGSGVFKISKLRKGQYAFAKGDVSVALPEVSAPSKPELTLMPNPTRETLRWNLPGLNPSETLVVDVFNASGQLVHSTPHADGRMDVSTWPRGTYEVRFGTEGGAIRATGTFVVAR</sequence>
<dbReference type="GO" id="GO:0006508">
    <property type="term" value="P:proteolysis"/>
    <property type="evidence" value="ECO:0007669"/>
    <property type="project" value="UniProtKB-KW"/>
</dbReference>
<keyword evidence="6 13" id="KW-0031">Aminopeptidase</keyword>
<evidence type="ECO:0000256" key="7">
    <source>
        <dbReference type="ARBA" id="ARBA00022670"/>
    </source>
</evidence>
<dbReference type="InterPro" id="IPR001930">
    <property type="entry name" value="Peptidase_M1"/>
</dbReference>
<evidence type="ECO:0000256" key="8">
    <source>
        <dbReference type="ARBA" id="ARBA00022723"/>
    </source>
</evidence>
<dbReference type="GO" id="GO:0070006">
    <property type="term" value="F:metalloaminopeptidase activity"/>
    <property type="evidence" value="ECO:0007669"/>
    <property type="project" value="TreeGrafter"/>
</dbReference>
<evidence type="ECO:0000256" key="10">
    <source>
        <dbReference type="ARBA" id="ARBA00022833"/>
    </source>
</evidence>
<dbReference type="Pfam" id="PF01433">
    <property type="entry name" value="Peptidase_M1"/>
    <property type="match status" value="1"/>
</dbReference>
<keyword evidence="7" id="KW-0645">Protease</keyword>
<keyword evidence="10" id="KW-0862">Zinc</keyword>
<dbReference type="PANTHER" id="PTHR11533">
    <property type="entry name" value="PROTEASE M1 ZINC METALLOPROTEASE"/>
    <property type="match status" value="1"/>
</dbReference>
<keyword evidence="9 13" id="KW-0378">Hydrolase</keyword>
<dbReference type="EC" id="3.4.11.2" evidence="4"/>
<dbReference type="PANTHER" id="PTHR11533:SF174">
    <property type="entry name" value="PUROMYCIN-SENSITIVE AMINOPEPTIDASE-RELATED"/>
    <property type="match status" value="1"/>
</dbReference>
<dbReference type="GO" id="GO:0005615">
    <property type="term" value="C:extracellular space"/>
    <property type="evidence" value="ECO:0007669"/>
    <property type="project" value="TreeGrafter"/>
</dbReference>
<dbReference type="InterPro" id="IPR050344">
    <property type="entry name" value="Peptidase_M1_aminopeptidases"/>
</dbReference>
<evidence type="ECO:0000256" key="5">
    <source>
        <dbReference type="ARBA" id="ARBA00015611"/>
    </source>
</evidence>
<comment type="cofactor">
    <cofactor evidence="2">
        <name>Zn(2+)</name>
        <dbReference type="ChEBI" id="CHEBI:29105"/>
    </cofactor>
</comment>
<dbReference type="Gene3D" id="2.60.40.1730">
    <property type="entry name" value="tricorn interacting facor f3 domain"/>
    <property type="match status" value="1"/>
</dbReference>
<evidence type="ECO:0000256" key="11">
    <source>
        <dbReference type="ARBA" id="ARBA00023049"/>
    </source>
</evidence>
<keyword evidence="11" id="KW-0482">Metalloprotease</keyword>
<dbReference type="NCBIfam" id="TIGR04183">
    <property type="entry name" value="Por_Secre_tail"/>
    <property type="match status" value="1"/>
</dbReference>
<evidence type="ECO:0000256" key="6">
    <source>
        <dbReference type="ARBA" id="ARBA00022438"/>
    </source>
</evidence>
<dbReference type="GO" id="GO:0042277">
    <property type="term" value="F:peptide binding"/>
    <property type="evidence" value="ECO:0007669"/>
    <property type="project" value="TreeGrafter"/>
</dbReference>
<evidence type="ECO:0000256" key="3">
    <source>
        <dbReference type="ARBA" id="ARBA00010136"/>
    </source>
</evidence>
<comment type="similarity">
    <text evidence="3">Belongs to the peptidase M1 family.</text>
</comment>
<evidence type="ECO:0000313" key="13">
    <source>
        <dbReference type="EMBL" id="CCG00453.1"/>
    </source>
</evidence>
<evidence type="ECO:0000256" key="1">
    <source>
        <dbReference type="ARBA" id="ARBA00000098"/>
    </source>
</evidence>